<name>A0A916JXP0_9MICO</name>
<sequence>MSEPRERTASALVVIDMQHVFRDADSQWATPGYDRAAERISRLTDAYRGEVIWTRFVRDPQESGSWSDYYARWNECREPEDSPVWDLTMPVADGDDIVSLPTFSKWGEELAGLTSERQRLVVCGVATDCCVLSTVLGAVDAGKHVTLVADACAGVTDRAHEQAIELMGLLGPMVEVVTTEELVAARVG</sequence>
<feature type="domain" description="Isochorismatase-like" evidence="1">
    <location>
        <begin position="10"/>
        <end position="180"/>
    </location>
</feature>
<comment type="caution">
    <text evidence="2">The sequence shown here is derived from an EMBL/GenBank/DDBJ whole genome shotgun (WGS) entry which is preliminary data.</text>
</comment>
<evidence type="ECO:0000313" key="3">
    <source>
        <dbReference type="Proteomes" id="UP000693892"/>
    </source>
</evidence>
<keyword evidence="3" id="KW-1185">Reference proteome</keyword>
<accession>A0A916JXP0</accession>
<dbReference type="RefSeq" id="WP_218115477.1">
    <property type="nucleotide sequence ID" value="NZ_CAJVAP010000018.1"/>
</dbReference>
<organism evidence="2 3">
    <name type="scientific">Leucobacter soli</name>
    <dbReference type="NCBI Taxonomy" id="2812850"/>
    <lineage>
        <taxon>Bacteria</taxon>
        <taxon>Bacillati</taxon>
        <taxon>Actinomycetota</taxon>
        <taxon>Actinomycetes</taxon>
        <taxon>Micrococcales</taxon>
        <taxon>Microbacteriaceae</taxon>
        <taxon>Leucobacter</taxon>
    </lineage>
</organism>
<evidence type="ECO:0000313" key="2">
    <source>
        <dbReference type="EMBL" id="CAG7613683.1"/>
    </source>
</evidence>
<dbReference type="CDD" id="cd00431">
    <property type="entry name" value="cysteine_hydrolases"/>
    <property type="match status" value="1"/>
</dbReference>
<dbReference type="InterPro" id="IPR050272">
    <property type="entry name" value="Isochorismatase-like_hydrls"/>
</dbReference>
<gene>
    <name evidence="2" type="ORF">LEUCIP111803_01723</name>
</gene>
<dbReference type="Pfam" id="PF00857">
    <property type="entry name" value="Isochorismatase"/>
    <property type="match status" value="1"/>
</dbReference>
<evidence type="ECO:0000259" key="1">
    <source>
        <dbReference type="Pfam" id="PF00857"/>
    </source>
</evidence>
<dbReference type="AlphaFoldDB" id="A0A916JXP0"/>
<reference evidence="2" key="1">
    <citation type="submission" date="2021-06" db="EMBL/GenBank/DDBJ databases">
        <authorList>
            <person name="Criscuolo A."/>
        </authorList>
    </citation>
    <scope>NUCLEOTIDE SEQUENCE</scope>
    <source>
        <strain evidence="2">CIP111803</strain>
    </source>
</reference>
<dbReference type="InterPro" id="IPR000868">
    <property type="entry name" value="Isochorismatase-like_dom"/>
</dbReference>
<dbReference type="PANTHER" id="PTHR43540">
    <property type="entry name" value="PEROXYUREIDOACRYLATE/UREIDOACRYLATE AMIDOHYDROLASE-RELATED"/>
    <property type="match status" value="1"/>
</dbReference>
<protein>
    <recommendedName>
        <fullName evidence="1">Isochorismatase-like domain-containing protein</fullName>
    </recommendedName>
</protein>
<dbReference type="EMBL" id="CAJVAP010000018">
    <property type="protein sequence ID" value="CAG7613683.1"/>
    <property type="molecule type" value="Genomic_DNA"/>
</dbReference>
<dbReference type="Proteomes" id="UP000693892">
    <property type="component" value="Unassembled WGS sequence"/>
</dbReference>
<proteinExistence type="predicted"/>